<evidence type="ECO:0000259" key="4">
    <source>
        <dbReference type="Pfam" id="PF09084"/>
    </source>
</evidence>
<feature type="domain" description="SsuA/THI5-like" evidence="4">
    <location>
        <begin position="20"/>
        <end position="230"/>
    </location>
</feature>
<keyword evidence="3" id="KW-0732">Signal</keyword>
<evidence type="ECO:0000256" key="3">
    <source>
        <dbReference type="ARBA" id="ARBA00022729"/>
    </source>
</evidence>
<sequence>MSDQLTTLRVIAFPGAPNLPTFAALEKGFFRAENLDIELTLTPDSVTQAKRTAAGDFDIVFTAFDNVVAYGEGQGAAGPDTDPQYVVIAGATQLELAVIAASDVKTLAGLKGRTVALDALSTGFAFVLYDMLAQAGLGDGDVEFVPVGATPQRWQSVRAGDHAATLALEPFTSIAQRAGFNVLARSSEIFDSYQGGVIATRRTWAAEHPDLVRAFLRASLAGLAWVLDPQNRDEAENILRARMPEIQPAALQSVMDSVLSPHSGLTPNAEILPDGMKQVLALRSRFANGGNALTDIAKYLDLSFYDTVINQK</sequence>
<dbReference type="GO" id="GO:0042597">
    <property type="term" value="C:periplasmic space"/>
    <property type="evidence" value="ECO:0007669"/>
    <property type="project" value="UniProtKB-SubCell"/>
</dbReference>
<dbReference type="SUPFAM" id="SSF53850">
    <property type="entry name" value="Periplasmic binding protein-like II"/>
    <property type="match status" value="1"/>
</dbReference>
<proteinExistence type="inferred from homology"/>
<gene>
    <name evidence="5" type="ORF">TMES_21630</name>
</gene>
<dbReference type="PANTHER" id="PTHR30024:SF47">
    <property type="entry name" value="TAURINE-BINDING PERIPLASMIC PROTEIN"/>
    <property type="match status" value="1"/>
</dbReference>
<comment type="subcellular location">
    <subcellularLocation>
        <location evidence="1">Periplasm</location>
    </subcellularLocation>
</comment>
<dbReference type="EMBL" id="JFKA01000024">
    <property type="protein sequence ID" value="OSQ35227.1"/>
    <property type="molecule type" value="Genomic_DNA"/>
</dbReference>
<name>A0A1Y2KX78_9PROT</name>
<comment type="similarity">
    <text evidence="2">Belongs to the bacterial solute-binding protein SsuA/TauA family.</text>
</comment>
<protein>
    <submittedName>
        <fullName evidence="5">ABC transporter substrate-binding protein</fullName>
    </submittedName>
</protein>
<evidence type="ECO:0000313" key="5">
    <source>
        <dbReference type="EMBL" id="OSQ35227.1"/>
    </source>
</evidence>
<evidence type="ECO:0000313" key="6">
    <source>
        <dbReference type="Proteomes" id="UP000193391"/>
    </source>
</evidence>
<dbReference type="Gene3D" id="3.40.190.10">
    <property type="entry name" value="Periplasmic binding protein-like II"/>
    <property type="match status" value="2"/>
</dbReference>
<accession>A0A1Y2KX78</accession>
<evidence type="ECO:0000256" key="1">
    <source>
        <dbReference type="ARBA" id="ARBA00004418"/>
    </source>
</evidence>
<reference evidence="5 6" key="1">
    <citation type="submission" date="2014-03" db="EMBL/GenBank/DDBJ databases">
        <title>The draft genome sequence of Thalassospira mesophila JCM 18969.</title>
        <authorList>
            <person name="Lai Q."/>
            <person name="Shao Z."/>
        </authorList>
    </citation>
    <scope>NUCLEOTIDE SEQUENCE [LARGE SCALE GENOMIC DNA]</scope>
    <source>
        <strain evidence="5 6">JCM 18969</strain>
    </source>
</reference>
<organism evidence="5 6">
    <name type="scientific">Thalassospira mesophila</name>
    <dbReference type="NCBI Taxonomy" id="1293891"/>
    <lineage>
        <taxon>Bacteria</taxon>
        <taxon>Pseudomonadati</taxon>
        <taxon>Pseudomonadota</taxon>
        <taxon>Alphaproteobacteria</taxon>
        <taxon>Rhodospirillales</taxon>
        <taxon>Thalassospiraceae</taxon>
        <taxon>Thalassospira</taxon>
    </lineage>
</organism>
<dbReference type="Proteomes" id="UP000193391">
    <property type="component" value="Unassembled WGS sequence"/>
</dbReference>
<dbReference type="RefSeq" id="WP_085586535.1">
    <property type="nucleotide sequence ID" value="NZ_JFKA01000024.1"/>
</dbReference>
<keyword evidence="6" id="KW-1185">Reference proteome</keyword>
<comment type="caution">
    <text evidence="5">The sequence shown here is derived from an EMBL/GenBank/DDBJ whole genome shotgun (WGS) entry which is preliminary data.</text>
</comment>
<evidence type="ECO:0000256" key="2">
    <source>
        <dbReference type="ARBA" id="ARBA00010742"/>
    </source>
</evidence>
<dbReference type="InterPro" id="IPR015168">
    <property type="entry name" value="SsuA/THI5"/>
</dbReference>
<dbReference type="OrthoDB" id="9806288at2"/>
<dbReference type="AlphaFoldDB" id="A0A1Y2KX78"/>
<dbReference type="Pfam" id="PF09084">
    <property type="entry name" value="NMT1"/>
    <property type="match status" value="1"/>
</dbReference>
<dbReference type="PANTHER" id="PTHR30024">
    <property type="entry name" value="ALIPHATIC SULFONATES-BINDING PROTEIN-RELATED"/>
    <property type="match status" value="1"/>
</dbReference>
<dbReference type="GO" id="GO:0042918">
    <property type="term" value="P:alkanesulfonate transmembrane transport"/>
    <property type="evidence" value="ECO:0007669"/>
    <property type="project" value="TreeGrafter"/>
</dbReference>
<dbReference type="STRING" id="1293891.TMES_21630"/>